<dbReference type="GO" id="GO:0009982">
    <property type="term" value="F:pseudouridine synthase activity"/>
    <property type="evidence" value="ECO:0007669"/>
    <property type="project" value="InterPro"/>
</dbReference>
<dbReference type="Proteomes" id="UP000439903">
    <property type="component" value="Unassembled WGS sequence"/>
</dbReference>
<evidence type="ECO:0000256" key="4">
    <source>
        <dbReference type="ARBA" id="ARBA00023274"/>
    </source>
</evidence>
<dbReference type="InterPro" id="IPR038630">
    <property type="entry name" value="L24e/L24_sf"/>
</dbReference>
<dbReference type="GO" id="GO:0000455">
    <property type="term" value="P:enzyme-directed rRNA pseudouridine synthesis"/>
    <property type="evidence" value="ECO:0007669"/>
    <property type="project" value="TreeGrafter"/>
</dbReference>
<dbReference type="GO" id="GO:1990904">
    <property type="term" value="C:ribonucleoprotein complex"/>
    <property type="evidence" value="ECO:0007669"/>
    <property type="project" value="UniProtKB-KW"/>
</dbReference>
<name>A0A8H4AZ51_GIGMA</name>
<dbReference type="Pfam" id="PF01246">
    <property type="entry name" value="Ribosomal_L24e"/>
    <property type="match status" value="1"/>
</dbReference>
<dbReference type="EMBL" id="WTPW01000110">
    <property type="protein sequence ID" value="KAF0546621.1"/>
    <property type="molecule type" value="Genomic_DNA"/>
</dbReference>
<organism evidence="9 10">
    <name type="scientific">Gigaspora margarita</name>
    <dbReference type="NCBI Taxonomy" id="4874"/>
    <lineage>
        <taxon>Eukaryota</taxon>
        <taxon>Fungi</taxon>
        <taxon>Fungi incertae sedis</taxon>
        <taxon>Mucoromycota</taxon>
        <taxon>Glomeromycotina</taxon>
        <taxon>Glomeromycetes</taxon>
        <taxon>Diversisporales</taxon>
        <taxon>Gigasporaceae</taxon>
        <taxon>Gigaspora</taxon>
    </lineage>
</organism>
<dbReference type="PROSITE" id="PS01129">
    <property type="entry name" value="PSI_RLU"/>
    <property type="match status" value="1"/>
</dbReference>
<evidence type="ECO:0000259" key="8">
    <source>
        <dbReference type="Pfam" id="PF01246"/>
    </source>
</evidence>
<feature type="domain" description="Large ribosomal subunit protein eL24-related N-terminal" evidence="8">
    <location>
        <begin position="1"/>
        <end position="66"/>
    </location>
</feature>
<dbReference type="PANTHER" id="PTHR21600:SF87">
    <property type="entry name" value="RNA PSEUDOURIDYLATE SYNTHASE DOMAIN-CONTAINING PROTEIN 1"/>
    <property type="match status" value="1"/>
</dbReference>
<dbReference type="Gene3D" id="2.30.170.20">
    <property type="entry name" value="Ribosomal protein L24e"/>
    <property type="match status" value="1"/>
</dbReference>
<dbReference type="OrthoDB" id="428658at2759"/>
<dbReference type="PANTHER" id="PTHR21600">
    <property type="entry name" value="MITOCHONDRIAL RNA PSEUDOURIDINE SYNTHASE"/>
    <property type="match status" value="1"/>
</dbReference>
<evidence type="ECO:0000256" key="2">
    <source>
        <dbReference type="ARBA" id="ARBA00010876"/>
    </source>
</evidence>
<dbReference type="GO" id="GO:0022626">
    <property type="term" value="C:cytosolic ribosome"/>
    <property type="evidence" value="ECO:0007669"/>
    <property type="project" value="UniProtKB-ARBA"/>
</dbReference>
<dbReference type="Gene3D" id="3.30.2350.10">
    <property type="entry name" value="Pseudouridine synthase"/>
    <property type="match status" value="1"/>
</dbReference>
<dbReference type="SUPFAM" id="SSF55120">
    <property type="entry name" value="Pseudouridine synthase"/>
    <property type="match status" value="1"/>
</dbReference>
<dbReference type="CDD" id="cd02869">
    <property type="entry name" value="PseudoU_synth_RluA_like"/>
    <property type="match status" value="1"/>
</dbReference>
<dbReference type="CDD" id="cd00472">
    <property type="entry name" value="Ribosomal_L24e_L24"/>
    <property type="match status" value="1"/>
</dbReference>
<feature type="region of interest" description="Disordered" evidence="6">
    <location>
        <begin position="94"/>
        <end position="147"/>
    </location>
</feature>
<keyword evidence="10" id="KW-1185">Reference proteome</keyword>
<dbReference type="PROSITE" id="PS50889">
    <property type="entry name" value="S4"/>
    <property type="match status" value="1"/>
</dbReference>
<keyword evidence="4" id="KW-0687">Ribonucleoprotein</keyword>
<sequence>MRIESDSFSSNKIYPGKGKLYVRQDNRIFRFVGSKTESLFLQRLNPRKISWTQVYRRMHKKGITEEIAKKRTRRTVKHQRAVVGASWEVIKAKRNQKPEMREAARAQALREAKEKKKQEQSKRKAEKAKVAQAASRGQPKISKQQARGAQAKLPVTIDIDIPCFLFLNHTNAKYRSFATTSALHVFCNSSLNTSFFKSYEYVVNEDEANMRLDRFLNFKTGLPTSVIQKKIRKNEVKLKGGTRKSIEIDENITDGNIQPKQSSNISRKVSVGDIVSIRSPDLFQEKKIINPTRRSIESFSAKEIKSIRSMILYQDDEILVINKPPGLATQGGIKTHNHVDGLLHALQFDYPEPPRLVHRLDKGTTGALVLGRTRSAAGKLSFMFQNSTMEKMYTAIVTKFLPREIIKKKIDIPICYGGKPPFEKVTCIIDTDSPLMEKAKSATTDYQVIAGTDNYALLRLYPQTGRKHQLRVHCASVLGASILGDPRYGPIEKRMSDEELSSEPMYLHLRKLVIKNWRTPTGKILSDPITIYAPSPTYFIKKANEIFGINVDTFETEA</sequence>
<protein>
    <submittedName>
        <fullName evidence="9">Pseudouridine synthase</fullName>
    </submittedName>
</protein>
<feature type="compositionally biased region" description="Basic and acidic residues" evidence="6">
    <location>
        <begin position="96"/>
        <end position="129"/>
    </location>
</feature>
<reference evidence="9 10" key="1">
    <citation type="journal article" date="2019" name="Environ. Microbiol.">
        <title>At the nexus of three kingdoms: the genome of the mycorrhizal fungus Gigaspora margarita provides insights into plant, endobacterial and fungal interactions.</title>
        <authorList>
            <person name="Venice F."/>
            <person name="Ghignone S."/>
            <person name="Salvioli di Fossalunga A."/>
            <person name="Amselem J."/>
            <person name="Novero M."/>
            <person name="Xianan X."/>
            <person name="Sedzielewska Toro K."/>
            <person name="Morin E."/>
            <person name="Lipzen A."/>
            <person name="Grigoriev I.V."/>
            <person name="Henrissat B."/>
            <person name="Martin F.M."/>
            <person name="Bonfante P."/>
        </authorList>
    </citation>
    <scope>NUCLEOTIDE SEQUENCE [LARGE SCALE GENOMIC DNA]</scope>
    <source>
        <strain evidence="9 10">BEG34</strain>
    </source>
</reference>
<dbReference type="InterPro" id="IPR023442">
    <property type="entry name" value="Ribosomal_eL24_CS"/>
</dbReference>
<evidence type="ECO:0000313" key="9">
    <source>
        <dbReference type="EMBL" id="KAF0546621.1"/>
    </source>
</evidence>
<proteinExistence type="inferred from homology"/>
<keyword evidence="5" id="KW-0694">RNA-binding</keyword>
<dbReference type="PROSITE" id="PS01073">
    <property type="entry name" value="RIBOSOMAL_L24E"/>
    <property type="match status" value="1"/>
</dbReference>
<comment type="similarity">
    <text evidence="1">Belongs to the eukaryotic ribosomal protein eL24 family.</text>
</comment>
<comment type="caution">
    <text evidence="9">The sequence shown here is derived from an EMBL/GenBank/DDBJ whole genome shotgun (WGS) entry which is preliminary data.</text>
</comment>
<keyword evidence="3" id="KW-0689">Ribosomal protein</keyword>
<dbReference type="InterPro" id="IPR006145">
    <property type="entry name" value="PsdUridine_synth_RsuA/RluA"/>
</dbReference>
<feature type="domain" description="Pseudouridine synthase RsuA/RluA-like" evidence="7">
    <location>
        <begin position="318"/>
        <end position="476"/>
    </location>
</feature>
<evidence type="ECO:0000256" key="1">
    <source>
        <dbReference type="ARBA" id="ARBA00005647"/>
    </source>
</evidence>
<dbReference type="FunFam" id="2.30.170.20:FF:000002">
    <property type="entry name" value="60S ribosomal protein L24"/>
    <property type="match status" value="1"/>
</dbReference>
<dbReference type="InterPro" id="IPR006224">
    <property type="entry name" value="PsdUridine_synth_RluA-like_CS"/>
</dbReference>
<dbReference type="InterPro" id="IPR020103">
    <property type="entry name" value="PsdUridine_synth_cat_dom_sf"/>
</dbReference>
<evidence type="ECO:0000259" key="7">
    <source>
        <dbReference type="Pfam" id="PF00849"/>
    </source>
</evidence>
<dbReference type="InterPro" id="IPR000988">
    <property type="entry name" value="Ribosomal_eL24-rel_N"/>
</dbReference>
<evidence type="ECO:0000313" key="10">
    <source>
        <dbReference type="Proteomes" id="UP000439903"/>
    </source>
</evidence>
<evidence type="ECO:0000256" key="5">
    <source>
        <dbReference type="PROSITE-ProRule" id="PRU00182"/>
    </source>
</evidence>
<accession>A0A8H4AZ51</accession>
<dbReference type="AlphaFoldDB" id="A0A8H4AZ51"/>
<gene>
    <name evidence="9" type="ORF">F8M41_001137</name>
</gene>
<dbReference type="SUPFAM" id="SSF57716">
    <property type="entry name" value="Glucocorticoid receptor-like (DNA-binding domain)"/>
    <property type="match status" value="1"/>
</dbReference>
<dbReference type="InterPro" id="IPR050188">
    <property type="entry name" value="RluA_PseudoU_synthase"/>
</dbReference>
<dbReference type="GO" id="GO:0003723">
    <property type="term" value="F:RNA binding"/>
    <property type="evidence" value="ECO:0007669"/>
    <property type="project" value="UniProtKB-KW"/>
</dbReference>
<evidence type="ECO:0000256" key="6">
    <source>
        <dbReference type="SAM" id="MobiDB-lite"/>
    </source>
</evidence>
<dbReference type="Gene3D" id="6.10.250.1270">
    <property type="match status" value="1"/>
</dbReference>
<comment type="similarity">
    <text evidence="2">Belongs to the pseudouridine synthase RluA family.</text>
</comment>
<evidence type="ECO:0000256" key="3">
    <source>
        <dbReference type="ARBA" id="ARBA00022980"/>
    </source>
</evidence>
<dbReference type="Pfam" id="PF00849">
    <property type="entry name" value="PseudoU_synth_2"/>
    <property type="match status" value="1"/>
</dbReference>